<dbReference type="Proteomes" id="UP000241473">
    <property type="component" value="Unassembled WGS sequence"/>
</dbReference>
<organism evidence="1 2">
    <name type="scientific">Candidatus Marsarchaeota G1 archaeon OSP_C</name>
    <dbReference type="NCBI Taxonomy" id="1978154"/>
    <lineage>
        <taxon>Archaea</taxon>
        <taxon>Candidatus Marsarchaeota</taxon>
        <taxon>Candidatus Marsarchaeota group 1</taxon>
    </lineage>
</organism>
<sequence length="144" mass="16403">MSLKQLLGELGLSTESFSGRLKVQKAVLLLKYLGVSPFDRYEFGLYVRGPYSPVLALDYYNNTGDAGRIGGELGIPSEALEKVKWFVGHDERWLEVASSILYIKMRYPDIASEEILSTLRLSKPWVTEQMFKRIMHELSEKALI</sequence>
<evidence type="ECO:0008006" key="3">
    <source>
        <dbReference type="Google" id="ProtNLM"/>
    </source>
</evidence>
<gene>
    <name evidence="1" type="ORF">B9Q00_10075</name>
</gene>
<evidence type="ECO:0000313" key="1">
    <source>
        <dbReference type="EMBL" id="PSN86968.1"/>
    </source>
</evidence>
<reference evidence="1 2" key="1">
    <citation type="submission" date="2017-04" db="EMBL/GenBank/DDBJ databases">
        <title>Novel microbial lineages endemic to geothermal iron-oxide mats fill important gaps in the evolutionary history of Archaea.</title>
        <authorList>
            <person name="Jay Z.J."/>
            <person name="Beam J.P."/>
            <person name="Dlakic M."/>
            <person name="Rusch D.B."/>
            <person name="Kozubal M.A."/>
            <person name="Inskeep W.P."/>
        </authorList>
    </citation>
    <scope>NUCLEOTIDE SEQUENCE [LARGE SCALE GENOMIC DNA]</scope>
    <source>
        <strain evidence="1">OSP_C</strain>
    </source>
</reference>
<protein>
    <recommendedName>
        <fullName evidence="3">Antitoxin SocA-like Panacea domain-containing protein</fullName>
    </recommendedName>
</protein>
<dbReference type="EMBL" id="NEXB01000097">
    <property type="protein sequence ID" value="PSN86968.1"/>
    <property type="molecule type" value="Genomic_DNA"/>
</dbReference>
<proteinExistence type="predicted"/>
<accession>A0A2R6AKS5</accession>
<comment type="caution">
    <text evidence="1">The sequence shown here is derived from an EMBL/GenBank/DDBJ whole genome shotgun (WGS) entry which is preliminary data.</text>
</comment>
<name>A0A2R6AKS5_9ARCH</name>
<dbReference type="AlphaFoldDB" id="A0A2R6AKS5"/>
<evidence type="ECO:0000313" key="2">
    <source>
        <dbReference type="Proteomes" id="UP000241473"/>
    </source>
</evidence>